<gene>
    <name evidence="2" type="ORF">E2I00_008490</name>
</gene>
<sequence>MQNQSCGCPLFQDARKPSQDEWGKTQDAPLPGGAGETHQEDGDHMTNLRRLAGPQAVLGKYLFERLTLEHEQ</sequence>
<organism evidence="2 3">
    <name type="scientific">Balaenoptera physalus</name>
    <name type="common">Fin whale</name>
    <name type="synonym">Balaena physalus</name>
    <dbReference type="NCBI Taxonomy" id="9770"/>
    <lineage>
        <taxon>Eukaryota</taxon>
        <taxon>Metazoa</taxon>
        <taxon>Chordata</taxon>
        <taxon>Craniata</taxon>
        <taxon>Vertebrata</taxon>
        <taxon>Euteleostomi</taxon>
        <taxon>Mammalia</taxon>
        <taxon>Eutheria</taxon>
        <taxon>Laurasiatheria</taxon>
        <taxon>Artiodactyla</taxon>
        <taxon>Whippomorpha</taxon>
        <taxon>Cetacea</taxon>
        <taxon>Mysticeti</taxon>
        <taxon>Balaenopteridae</taxon>
        <taxon>Balaenoptera</taxon>
    </lineage>
</organism>
<comment type="caution">
    <text evidence="2">The sequence shown here is derived from an EMBL/GenBank/DDBJ whole genome shotgun (WGS) entry which is preliminary data.</text>
</comment>
<name>A0A6A1QKP3_BALPH</name>
<dbReference type="SUPFAM" id="SSF47240">
    <property type="entry name" value="Ferritin-like"/>
    <property type="match status" value="1"/>
</dbReference>
<feature type="region of interest" description="Disordered" evidence="1">
    <location>
        <begin position="1"/>
        <end position="45"/>
    </location>
</feature>
<keyword evidence="3" id="KW-1185">Reference proteome</keyword>
<evidence type="ECO:0000313" key="2">
    <source>
        <dbReference type="EMBL" id="KAB0406746.1"/>
    </source>
</evidence>
<feature type="compositionally biased region" description="Basic and acidic residues" evidence="1">
    <location>
        <begin position="13"/>
        <end position="24"/>
    </location>
</feature>
<dbReference type="AlphaFoldDB" id="A0A6A1QKP3"/>
<dbReference type="Proteomes" id="UP000437017">
    <property type="component" value="Unassembled WGS sequence"/>
</dbReference>
<reference evidence="2 3" key="1">
    <citation type="journal article" date="2019" name="PLoS ONE">
        <title>Genomic analyses reveal an absence of contemporary introgressive admixture between fin whales and blue whales, despite known hybrids.</title>
        <authorList>
            <person name="Westbury M.V."/>
            <person name="Petersen B."/>
            <person name="Lorenzen E.D."/>
        </authorList>
    </citation>
    <scope>NUCLEOTIDE SEQUENCE [LARGE SCALE GENOMIC DNA]</scope>
    <source>
        <strain evidence="2">FinWhale-01</strain>
    </source>
</reference>
<accession>A0A6A1QKP3</accession>
<evidence type="ECO:0008006" key="4">
    <source>
        <dbReference type="Google" id="ProtNLM"/>
    </source>
</evidence>
<proteinExistence type="predicted"/>
<dbReference type="InterPro" id="IPR009078">
    <property type="entry name" value="Ferritin-like_SF"/>
</dbReference>
<dbReference type="EMBL" id="SGJD01000137">
    <property type="protein sequence ID" value="KAB0406746.1"/>
    <property type="molecule type" value="Genomic_DNA"/>
</dbReference>
<protein>
    <recommendedName>
        <fullName evidence="4">Ferritin</fullName>
    </recommendedName>
</protein>
<evidence type="ECO:0000313" key="3">
    <source>
        <dbReference type="Proteomes" id="UP000437017"/>
    </source>
</evidence>
<evidence type="ECO:0000256" key="1">
    <source>
        <dbReference type="SAM" id="MobiDB-lite"/>
    </source>
</evidence>